<evidence type="ECO:0000313" key="4">
    <source>
        <dbReference type="EMBL" id="MCB6184786.1"/>
    </source>
</evidence>
<protein>
    <submittedName>
        <fullName evidence="4">GNAT family N-acetyltransferase</fullName>
    </submittedName>
</protein>
<gene>
    <name evidence="4" type="ORF">LIN78_14660</name>
</gene>
<organism evidence="4 5">
    <name type="scientific">Leeia speluncae</name>
    <dbReference type="NCBI Taxonomy" id="2884804"/>
    <lineage>
        <taxon>Bacteria</taxon>
        <taxon>Pseudomonadati</taxon>
        <taxon>Pseudomonadota</taxon>
        <taxon>Betaproteobacteria</taxon>
        <taxon>Neisseriales</taxon>
        <taxon>Leeiaceae</taxon>
        <taxon>Leeia</taxon>
    </lineage>
</organism>
<accession>A0ABS8D996</accession>
<dbReference type="PROSITE" id="PS51186">
    <property type="entry name" value="GNAT"/>
    <property type="match status" value="1"/>
</dbReference>
<dbReference type="InterPro" id="IPR000182">
    <property type="entry name" value="GNAT_dom"/>
</dbReference>
<keyword evidence="2" id="KW-0012">Acyltransferase</keyword>
<dbReference type="PANTHER" id="PTHR43877:SF2">
    <property type="entry name" value="AMINOALKYLPHOSPHONATE N-ACETYLTRANSFERASE-RELATED"/>
    <property type="match status" value="1"/>
</dbReference>
<reference evidence="4" key="1">
    <citation type="submission" date="2021-10" db="EMBL/GenBank/DDBJ databases">
        <title>The complete genome sequence of Leeia sp. TBRC 13508.</title>
        <authorList>
            <person name="Charoenyingcharoen P."/>
            <person name="Yukphan P."/>
        </authorList>
    </citation>
    <scope>NUCLEOTIDE SEQUENCE</scope>
    <source>
        <strain evidence="4">TBRC 13508</strain>
    </source>
</reference>
<dbReference type="InterPro" id="IPR050832">
    <property type="entry name" value="Bact_Acetyltransf"/>
</dbReference>
<sequence length="158" mass="17648">MSEVKNLELVVTRTTSKHAAAIMLIGEMEAELVGRYGDYQISPFRLADVDKPGNALYLATCDGVLAGCGALKPIEADTVEIKRMYVRSAFRRMGVASRLLSELEKAARKFSYHRIVLETANRQPEAVALYERAGYSRIPSFGEYVNEPRSICFEKILP</sequence>
<proteinExistence type="predicted"/>
<evidence type="ECO:0000313" key="5">
    <source>
        <dbReference type="Proteomes" id="UP001165395"/>
    </source>
</evidence>
<dbReference type="PANTHER" id="PTHR43877">
    <property type="entry name" value="AMINOALKYLPHOSPHONATE N-ACETYLTRANSFERASE-RELATED-RELATED"/>
    <property type="match status" value="1"/>
</dbReference>
<evidence type="ECO:0000259" key="3">
    <source>
        <dbReference type="PROSITE" id="PS51186"/>
    </source>
</evidence>
<comment type="caution">
    <text evidence="4">The sequence shown here is derived from an EMBL/GenBank/DDBJ whole genome shotgun (WGS) entry which is preliminary data.</text>
</comment>
<keyword evidence="1" id="KW-0808">Transferase</keyword>
<dbReference type="RefSeq" id="WP_227181604.1">
    <property type="nucleotide sequence ID" value="NZ_JAJBZT010000009.1"/>
</dbReference>
<evidence type="ECO:0000256" key="1">
    <source>
        <dbReference type="ARBA" id="ARBA00022679"/>
    </source>
</evidence>
<dbReference type="SUPFAM" id="SSF55729">
    <property type="entry name" value="Acyl-CoA N-acyltransferases (Nat)"/>
    <property type="match status" value="1"/>
</dbReference>
<dbReference type="Pfam" id="PF00583">
    <property type="entry name" value="Acetyltransf_1"/>
    <property type="match status" value="1"/>
</dbReference>
<dbReference type="CDD" id="cd04301">
    <property type="entry name" value="NAT_SF"/>
    <property type="match status" value="1"/>
</dbReference>
<evidence type="ECO:0000256" key="2">
    <source>
        <dbReference type="ARBA" id="ARBA00023315"/>
    </source>
</evidence>
<dbReference type="Proteomes" id="UP001165395">
    <property type="component" value="Unassembled WGS sequence"/>
</dbReference>
<name>A0ABS8D996_9NEIS</name>
<feature type="domain" description="N-acetyltransferase" evidence="3">
    <location>
        <begin position="10"/>
        <end position="158"/>
    </location>
</feature>
<dbReference type="EMBL" id="JAJBZT010000009">
    <property type="protein sequence ID" value="MCB6184786.1"/>
    <property type="molecule type" value="Genomic_DNA"/>
</dbReference>
<keyword evidence="5" id="KW-1185">Reference proteome</keyword>
<dbReference type="Gene3D" id="3.40.630.30">
    <property type="match status" value="1"/>
</dbReference>
<dbReference type="InterPro" id="IPR016181">
    <property type="entry name" value="Acyl_CoA_acyltransferase"/>
</dbReference>